<dbReference type="InterPro" id="IPR009057">
    <property type="entry name" value="Homeodomain-like_sf"/>
</dbReference>
<dbReference type="SUPFAM" id="SSF46689">
    <property type="entry name" value="Homeodomain-like"/>
    <property type="match status" value="1"/>
</dbReference>
<dbReference type="RefSeq" id="WP_135656878.1">
    <property type="nucleotide sequence ID" value="NZ_JAJUFJ010000004.1"/>
</dbReference>
<dbReference type="Proteomes" id="UP000297714">
    <property type="component" value="Unassembled WGS sequence"/>
</dbReference>
<evidence type="ECO:0000259" key="3">
    <source>
        <dbReference type="Pfam" id="PF14278"/>
    </source>
</evidence>
<name>A0A4Z0Y2A4_9FIRM</name>
<dbReference type="InterPro" id="IPR001647">
    <property type="entry name" value="HTH_TetR"/>
</dbReference>
<sequence length="187" mass="21695">MSSVTKRALAASLKKLMEKTPLDKITVVDVVTECGVNRQTFYYHFQDIYDLLGWIYRTEAIDGIAGYRTYSTWPQGFLMIFQYVMDNKAFCKNTFHSIGREHLDHFLHEVTYDLMMGVINEVANGKNVSDREKDFMANFYSYAFIGILAQWILEDMQEDPKRIVDSLCKLIEGDIPRAIEKYAKDSV</sequence>
<gene>
    <name evidence="4" type="primary">dhaS_1</name>
    <name evidence="4" type="ORF">CAGA_02500</name>
</gene>
<dbReference type="EMBL" id="SRMQ01000001">
    <property type="protein sequence ID" value="TGJ77844.1"/>
    <property type="molecule type" value="Genomic_DNA"/>
</dbReference>
<dbReference type="PANTHER" id="PTHR43479">
    <property type="entry name" value="ACREF/ENVCD OPERON REPRESSOR-RELATED"/>
    <property type="match status" value="1"/>
</dbReference>
<evidence type="ECO:0000259" key="2">
    <source>
        <dbReference type="Pfam" id="PF00440"/>
    </source>
</evidence>
<organism evidence="4 5">
    <name type="scientific">Caproiciproducens galactitolivorans</name>
    <dbReference type="NCBI Taxonomy" id="642589"/>
    <lineage>
        <taxon>Bacteria</taxon>
        <taxon>Bacillati</taxon>
        <taxon>Bacillota</taxon>
        <taxon>Clostridia</taxon>
        <taxon>Eubacteriales</taxon>
        <taxon>Acutalibacteraceae</taxon>
        <taxon>Caproiciproducens</taxon>
    </lineage>
</organism>
<dbReference type="Pfam" id="PF14278">
    <property type="entry name" value="TetR_C_8"/>
    <property type="match status" value="1"/>
</dbReference>
<dbReference type="Gene3D" id="1.10.357.10">
    <property type="entry name" value="Tetracycline Repressor, domain 2"/>
    <property type="match status" value="1"/>
</dbReference>
<dbReference type="InterPro" id="IPR050624">
    <property type="entry name" value="HTH-type_Tx_Regulator"/>
</dbReference>
<dbReference type="AlphaFoldDB" id="A0A4Z0Y2A4"/>
<dbReference type="PANTHER" id="PTHR43479:SF7">
    <property type="entry name" value="TETR-FAMILY TRANSCRIPTIONAL REGULATOR"/>
    <property type="match status" value="1"/>
</dbReference>
<evidence type="ECO:0000256" key="1">
    <source>
        <dbReference type="ARBA" id="ARBA00023125"/>
    </source>
</evidence>
<reference evidence="4 5" key="1">
    <citation type="submission" date="2019-04" db="EMBL/GenBank/DDBJ databases">
        <authorList>
            <person name="Poehlein A."/>
            <person name="Bengelsdorf F.R."/>
            <person name="Duerre P."/>
            <person name="Daniel R."/>
        </authorList>
    </citation>
    <scope>NUCLEOTIDE SEQUENCE [LARGE SCALE GENOMIC DNA]</scope>
    <source>
        <strain evidence="4 5">BS-1</strain>
    </source>
</reference>
<feature type="domain" description="HTH tetR-type" evidence="2">
    <location>
        <begin position="15"/>
        <end position="52"/>
    </location>
</feature>
<dbReference type="NCBIfam" id="TIGR02366">
    <property type="entry name" value="DHAK_reg"/>
    <property type="match status" value="1"/>
</dbReference>
<comment type="caution">
    <text evidence="4">The sequence shown here is derived from an EMBL/GenBank/DDBJ whole genome shotgun (WGS) entry which is preliminary data.</text>
</comment>
<dbReference type="OrthoDB" id="9810250at2"/>
<keyword evidence="1" id="KW-0238">DNA-binding</keyword>
<dbReference type="InterPro" id="IPR039532">
    <property type="entry name" value="TetR_C_Firmicutes"/>
</dbReference>
<protein>
    <submittedName>
        <fullName evidence="4">HTH-type dhaKLM operon transcriptional activator DhaS</fullName>
    </submittedName>
</protein>
<dbReference type="InterPro" id="IPR012738">
    <property type="entry name" value="Tscrpt_reg_DhaS"/>
</dbReference>
<evidence type="ECO:0000313" key="5">
    <source>
        <dbReference type="Proteomes" id="UP000297714"/>
    </source>
</evidence>
<evidence type="ECO:0000313" key="4">
    <source>
        <dbReference type="EMBL" id="TGJ77844.1"/>
    </source>
</evidence>
<keyword evidence="5" id="KW-1185">Reference proteome</keyword>
<feature type="domain" description="Transcriptional regulator TetR C-terminal Firmicutes type" evidence="3">
    <location>
        <begin position="72"/>
        <end position="173"/>
    </location>
</feature>
<dbReference type="Pfam" id="PF00440">
    <property type="entry name" value="TetR_N"/>
    <property type="match status" value="1"/>
</dbReference>
<dbReference type="GO" id="GO:0003677">
    <property type="term" value="F:DNA binding"/>
    <property type="evidence" value="ECO:0007669"/>
    <property type="project" value="UniProtKB-KW"/>
</dbReference>
<proteinExistence type="predicted"/>
<accession>A0A4Z0Y2A4</accession>